<evidence type="ECO:0000313" key="2">
    <source>
        <dbReference type="EMBL" id="KAH0879723.1"/>
    </source>
</evidence>
<reference evidence="2 3" key="1">
    <citation type="submission" date="2021-05" db="EMBL/GenBank/DDBJ databases">
        <title>Genome Assembly of Synthetic Allotetraploid Brassica napus Reveals Homoeologous Exchanges between Subgenomes.</title>
        <authorList>
            <person name="Davis J.T."/>
        </authorList>
    </citation>
    <scope>NUCLEOTIDE SEQUENCE [LARGE SCALE GENOMIC DNA]</scope>
    <source>
        <strain evidence="3">cv. Da-Ae</strain>
        <tissue evidence="2">Seedling</tissue>
    </source>
</reference>
<keyword evidence="3" id="KW-1185">Reference proteome</keyword>
<evidence type="ECO:0000313" key="3">
    <source>
        <dbReference type="Proteomes" id="UP000824890"/>
    </source>
</evidence>
<gene>
    <name evidence="2" type="ORF">HID58_067117</name>
</gene>
<feature type="signal peptide" evidence="1">
    <location>
        <begin position="1"/>
        <end position="28"/>
    </location>
</feature>
<protein>
    <submittedName>
        <fullName evidence="2">Uncharacterized protein</fullName>
    </submittedName>
</protein>
<keyword evidence="1" id="KW-0732">Signal</keyword>
<accession>A0ABQ7ZHP2</accession>
<feature type="chain" id="PRO_5045592547" evidence="1">
    <location>
        <begin position="29"/>
        <end position="51"/>
    </location>
</feature>
<dbReference type="Proteomes" id="UP000824890">
    <property type="component" value="Unassembled WGS sequence"/>
</dbReference>
<sequence length="51" mass="5860">MLFKSCLVLSAVMLKLRLILWRISNLKGLVIPTSKIHGWIRLHGLLVMFSI</sequence>
<evidence type="ECO:0000256" key="1">
    <source>
        <dbReference type="SAM" id="SignalP"/>
    </source>
</evidence>
<proteinExistence type="predicted"/>
<organism evidence="2 3">
    <name type="scientific">Brassica napus</name>
    <name type="common">Rape</name>
    <dbReference type="NCBI Taxonomy" id="3708"/>
    <lineage>
        <taxon>Eukaryota</taxon>
        <taxon>Viridiplantae</taxon>
        <taxon>Streptophyta</taxon>
        <taxon>Embryophyta</taxon>
        <taxon>Tracheophyta</taxon>
        <taxon>Spermatophyta</taxon>
        <taxon>Magnoliopsida</taxon>
        <taxon>eudicotyledons</taxon>
        <taxon>Gunneridae</taxon>
        <taxon>Pentapetalae</taxon>
        <taxon>rosids</taxon>
        <taxon>malvids</taxon>
        <taxon>Brassicales</taxon>
        <taxon>Brassicaceae</taxon>
        <taxon>Brassiceae</taxon>
        <taxon>Brassica</taxon>
    </lineage>
</organism>
<comment type="caution">
    <text evidence="2">The sequence shown here is derived from an EMBL/GenBank/DDBJ whole genome shotgun (WGS) entry which is preliminary data.</text>
</comment>
<name>A0ABQ7ZHP2_BRANA</name>
<dbReference type="EMBL" id="JAGKQM010000015">
    <property type="protein sequence ID" value="KAH0879723.1"/>
    <property type="molecule type" value="Genomic_DNA"/>
</dbReference>